<evidence type="ECO:0000313" key="2">
    <source>
        <dbReference type="Proteomes" id="UP000077069"/>
    </source>
</evidence>
<reference evidence="1 2" key="1">
    <citation type="submission" date="2016-05" db="EMBL/GenBank/DDBJ databases">
        <title>Comparative analysis of secretome profiles of manganese(II)-oxidizing ascomycete fungi.</title>
        <authorList>
            <consortium name="DOE Joint Genome Institute"/>
            <person name="Zeiner C.A."/>
            <person name="Purvine S.O."/>
            <person name="Zink E.M."/>
            <person name="Wu S."/>
            <person name="Pasa-Tolic L."/>
            <person name="Chaput D.L."/>
            <person name="Haridas S."/>
            <person name="Grigoriev I.V."/>
            <person name="Santelli C.M."/>
            <person name="Hansel C.M."/>
        </authorList>
    </citation>
    <scope>NUCLEOTIDE SEQUENCE [LARGE SCALE GENOMIC DNA]</scope>
    <source>
        <strain evidence="1 2">AP3s5-JAC2a</strain>
    </source>
</reference>
<sequence length="66" mass="7561">MSPHKHDLIELENLPSFALSFSSACSCPLLELFRQRYHTHLPPDTLRLGLVLANIFLRCTQNCHTL</sequence>
<dbReference type="InParanoid" id="A0A177BX36"/>
<dbReference type="Proteomes" id="UP000077069">
    <property type="component" value="Unassembled WGS sequence"/>
</dbReference>
<name>A0A177BX36_9PLEO</name>
<accession>A0A177BX36</accession>
<proteinExistence type="predicted"/>
<dbReference type="RefSeq" id="XP_018029614.1">
    <property type="nucleotide sequence ID" value="XM_018179649.1"/>
</dbReference>
<organism evidence="1 2">
    <name type="scientific">Paraphaeosphaeria sporulosa</name>
    <dbReference type="NCBI Taxonomy" id="1460663"/>
    <lineage>
        <taxon>Eukaryota</taxon>
        <taxon>Fungi</taxon>
        <taxon>Dikarya</taxon>
        <taxon>Ascomycota</taxon>
        <taxon>Pezizomycotina</taxon>
        <taxon>Dothideomycetes</taxon>
        <taxon>Pleosporomycetidae</taxon>
        <taxon>Pleosporales</taxon>
        <taxon>Massarineae</taxon>
        <taxon>Didymosphaeriaceae</taxon>
        <taxon>Paraphaeosphaeria</taxon>
    </lineage>
</organism>
<dbReference type="EMBL" id="KV441562">
    <property type="protein sequence ID" value="OAF99248.1"/>
    <property type="molecule type" value="Genomic_DNA"/>
</dbReference>
<gene>
    <name evidence="1" type="ORF">CC84DRAFT_1169391</name>
</gene>
<dbReference type="PROSITE" id="PS51257">
    <property type="entry name" value="PROKAR_LIPOPROTEIN"/>
    <property type="match status" value="1"/>
</dbReference>
<dbReference type="AlphaFoldDB" id="A0A177BX36"/>
<dbReference type="GeneID" id="28763135"/>
<keyword evidence="2" id="KW-1185">Reference proteome</keyword>
<evidence type="ECO:0000313" key="1">
    <source>
        <dbReference type="EMBL" id="OAF99248.1"/>
    </source>
</evidence>
<protein>
    <submittedName>
        <fullName evidence="1">Uncharacterized protein</fullName>
    </submittedName>
</protein>